<dbReference type="InterPro" id="IPR021147">
    <property type="entry name" value="DUF697"/>
</dbReference>
<reference evidence="6" key="1">
    <citation type="submission" date="2023-06" db="EMBL/GenBank/DDBJ databases">
        <title>Genomic of Parafulvivirga corallium.</title>
        <authorList>
            <person name="Wang G."/>
        </authorList>
    </citation>
    <scope>NUCLEOTIDE SEQUENCE</scope>
    <source>
        <strain evidence="6">BMA10</strain>
    </source>
</reference>
<evidence type="ECO:0000256" key="3">
    <source>
        <dbReference type="ARBA" id="ARBA00022989"/>
    </source>
</evidence>
<feature type="transmembrane region" description="Helical" evidence="5">
    <location>
        <begin position="7"/>
        <end position="33"/>
    </location>
</feature>
<evidence type="ECO:0000256" key="2">
    <source>
        <dbReference type="ARBA" id="ARBA00022692"/>
    </source>
</evidence>
<dbReference type="EMBL" id="JAUJEA010000001">
    <property type="protein sequence ID" value="MDN5200510.1"/>
    <property type="molecule type" value="Genomic_DNA"/>
</dbReference>
<dbReference type="RefSeq" id="WP_346750533.1">
    <property type="nucleotide sequence ID" value="NZ_JAUJEA010000001.1"/>
</dbReference>
<accession>A0ABT8KIG0</accession>
<comment type="subcellular location">
    <subcellularLocation>
        <location evidence="1">Membrane</location>
        <topology evidence="1">Multi-pass membrane protein</topology>
    </subcellularLocation>
</comment>
<keyword evidence="4 5" id="KW-0472">Membrane</keyword>
<organism evidence="6 7">
    <name type="scientific">Splendidivirga corallicola</name>
    <dbReference type="NCBI Taxonomy" id="3051826"/>
    <lineage>
        <taxon>Bacteria</taxon>
        <taxon>Pseudomonadati</taxon>
        <taxon>Bacteroidota</taxon>
        <taxon>Cytophagia</taxon>
        <taxon>Cytophagales</taxon>
        <taxon>Splendidivirgaceae</taxon>
        <taxon>Splendidivirga</taxon>
    </lineage>
</organism>
<name>A0ABT8KIG0_9BACT</name>
<comment type="caution">
    <text evidence="6">The sequence shown here is derived from an EMBL/GenBank/DDBJ whole genome shotgun (WGS) entry which is preliminary data.</text>
</comment>
<protein>
    <submittedName>
        <fullName evidence="6">DUF697 domain-containing protein</fullName>
    </submittedName>
</protein>
<evidence type="ECO:0000256" key="5">
    <source>
        <dbReference type="SAM" id="Phobius"/>
    </source>
</evidence>
<keyword evidence="3 5" id="KW-1133">Transmembrane helix</keyword>
<sequence>MRKQIKTFAIFISILIIFAFVIFVINQVAALYANVSALNPMLGNIVLGAISPIFLVLIVVPIVMYLRLPSPLKYPEKESQQAYYLKKVASRLSKNKLLQNENFDLGQEEGIKAAMQKLDIEANDVIYKTASNVFLTTAISQNGKLDALTVLIIQTRMIWKVSHVYWHRPALRDMINLYANVAGTTFLTAEVENLDISKQMEPILSAMLKSPGRSLPIVGHAAHIVMDSLLEGSINAFLTLRVGIISRRYCSSLQAFDKAEVRKNAFLEASGMLKNLVVKSSGNVISSILKATKNAGFNTIKSGAGAVGKAAGNVKSGIESFAEKIGVTKKKNDKADEG</sequence>
<evidence type="ECO:0000313" key="6">
    <source>
        <dbReference type="EMBL" id="MDN5200510.1"/>
    </source>
</evidence>
<evidence type="ECO:0000256" key="4">
    <source>
        <dbReference type="ARBA" id="ARBA00023136"/>
    </source>
</evidence>
<proteinExistence type="predicted"/>
<gene>
    <name evidence="6" type="ORF">QQ008_04035</name>
</gene>
<keyword evidence="7" id="KW-1185">Reference proteome</keyword>
<evidence type="ECO:0000313" key="7">
    <source>
        <dbReference type="Proteomes" id="UP001172082"/>
    </source>
</evidence>
<dbReference type="Proteomes" id="UP001172082">
    <property type="component" value="Unassembled WGS sequence"/>
</dbReference>
<keyword evidence="2 5" id="KW-0812">Transmembrane</keyword>
<dbReference type="Pfam" id="PF05128">
    <property type="entry name" value="DUF697"/>
    <property type="match status" value="1"/>
</dbReference>
<feature type="transmembrane region" description="Helical" evidence="5">
    <location>
        <begin position="45"/>
        <end position="66"/>
    </location>
</feature>
<evidence type="ECO:0000256" key="1">
    <source>
        <dbReference type="ARBA" id="ARBA00004141"/>
    </source>
</evidence>